<dbReference type="FunFam" id="3.40.50.1240:FF:000017">
    <property type="entry name" value="Histidine acid phosphatase family protein"/>
    <property type="match status" value="1"/>
</dbReference>
<dbReference type="GO" id="GO:0052745">
    <property type="term" value="F:inositol phosphate phosphatase activity"/>
    <property type="evidence" value="ECO:0007669"/>
    <property type="project" value="TreeGrafter"/>
</dbReference>
<keyword evidence="6" id="KW-1003">Cell membrane</keyword>
<dbReference type="InterPro" id="IPR016274">
    <property type="entry name" value="Histidine_acid_Pase_euk"/>
</dbReference>
<evidence type="ECO:0000256" key="1">
    <source>
        <dbReference type="ARBA" id="ARBA00004236"/>
    </source>
</evidence>
<reference evidence="19 20" key="1">
    <citation type="journal article" date="2023" name="G3 (Bethesda)">
        <title>A haplotype-resolved chromosome-scale genome for Quercus rubra L. provides insights into the genetics of adaptive traits for red oak species.</title>
        <authorList>
            <person name="Kapoor B."/>
            <person name="Jenkins J."/>
            <person name="Schmutz J."/>
            <person name="Zhebentyayeva T."/>
            <person name="Kuelheim C."/>
            <person name="Coggeshall M."/>
            <person name="Heim C."/>
            <person name="Lasky J.R."/>
            <person name="Leites L."/>
            <person name="Islam-Faridi N."/>
            <person name="Romero-Severson J."/>
            <person name="DeLeo V.L."/>
            <person name="Lucas S.M."/>
            <person name="Lazic D."/>
            <person name="Gailing O."/>
            <person name="Carlson J."/>
            <person name="Staton M."/>
        </authorList>
    </citation>
    <scope>NUCLEOTIDE SEQUENCE [LARGE SCALE GENOMIC DNA]</scope>
    <source>
        <strain evidence="19">Pseudo-F2</strain>
    </source>
</reference>
<evidence type="ECO:0000256" key="8">
    <source>
        <dbReference type="ARBA" id="ARBA00022801"/>
    </source>
</evidence>
<dbReference type="EMBL" id="JAXUIC010000008">
    <property type="protein sequence ID" value="KAK4579584.1"/>
    <property type="molecule type" value="Genomic_DNA"/>
</dbReference>
<accession>A0AAN7EUQ2</accession>
<keyword evidence="7 18" id="KW-0732">Signal</keyword>
<comment type="catalytic activity">
    <reaction evidence="12">
        <text>1D-myo-inositol 1,2,5,6-tetrakisphosphate + H2O = 1D-myo-inositol 1,2,6-trisphosphate + phosphate</text>
        <dbReference type="Rhea" id="RHEA:77119"/>
        <dbReference type="ChEBI" id="CHEBI:15377"/>
        <dbReference type="ChEBI" id="CHEBI:43474"/>
        <dbReference type="ChEBI" id="CHEBI:195535"/>
        <dbReference type="ChEBI" id="CHEBI:195537"/>
        <dbReference type="EC" id="3.1.3.62"/>
    </reaction>
    <physiologicalReaction direction="left-to-right" evidence="12">
        <dbReference type="Rhea" id="RHEA:77120"/>
    </physiologicalReaction>
</comment>
<comment type="caution">
    <text evidence="19">The sequence shown here is derived from an EMBL/GenBank/DDBJ whole genome shotgun (WGS) entry which is preliminary data.</text>
</comment>
<evidence type="ECO:0000256" key="11">
    <source>
        <dbReference type="ARBA" id="ARBA00031642"/>
    </source>
</evidence>
<evidence type="ECO:0000313" key="20">
    <source>
        <dbReference type="Proteomes" id="UP001324115"/>
    </source>
</evidence>
<dbReference type="InterPro" id="IPR000560">
    <property type="entry name" value="His_Pase_clade-2"/>
</dbReference>
<keyword evidence="8" id="KW-0378">Hydrolase</keyword>
<dbReference type="SUPFAM" id="SSF53254">
    <property type="entry name" value="Phosphoglycerate mutase-like"/>
    <property type="match status" value="1"/>
</dbReference>
<keyword evidence="16" id="KW-1015">Disulfide bond</keyword>
<evidence type="ECO:0000256" key="5">
    <source>
        <dbReference type="ARBA" id="ARBA00018097"/>
    </source>
</evidence>
<evidence type="ECO:0000256" key="16">
    <source>
        <dbReference type="PIRSR" id="PIRSR000894-2"/>
    </source>
</evidence>
<keyword evidence="17" id="KW-0175">Coiled coil</keyword>
<evidence type="ECO:0000256" key="13">
    <source>
        <dbReference type="ARBA" id="ARBA00043671"/>
    </source>
</evidence>
<dbReference type="GO" id="GO:0005886">
    <property type="term" value="C:plasma membrane"/>
    <property type="evidence" value="ECO:0007669"/>
    <property type="project" value="UniProtKB-SubCell"/>
</dbReference>
<proteinExistence type="inferred from homology"/>
<dbReference type="PIRSF" id="PIRSF000894">
    <property type="entry name" value="Acid_phosphatase"/>
    <property type="match status" value="1"/>
</dbReference>
<evidence type="ECO:0000256" key="12">
    <source>
        <dbReference type="ARBA" id="ARBA00043668"/>
    </source>
</evidence>
<comment type="catalytic activity">
    <reaction evidence="15">
        <text>(2R)-2,3-bisphosphoglycerate + H2O = (2R)-2-phosphoglycerate + phosphate</text>
        <dbReference type="Rhea" id="RHEA:27381"/>
        <dbReference type="ChEBI" id="CHEBI:15377"/>
        <dbReference type="ChEBI" id="CHEBI:43474"/>
        <dbReference type="ChEBI" id="CHEBI:58248"/>
        <dbReference type="ChEBI" id="CHEBI:58289"/>
        <dbReference type="EC" id="3.1.3.80"/>
    </reaction>
    <physiologicalReaction direction="left-to-right" evidence="15">
        <dbReference type="Rhea" id="RHEA:27382"/>
    </physiologicalReaction>
</comment>
<evidence type="ECO:0000256" key="3">
    <source>
        <dbReference type="ARBA" id="ARBA00012976"/>
    </source>
</evidence>
<gene>
    <name evidence="19" type="ORF">RGQ29_029310</name>
</gene>
<evidence type="ECO:0000256" key="2">
    <source>
        <dbReference type="ARBA" id="ARBA00008422"/>
    </source>
</evidence>
<evidence type="ECO:0000256" key="18">
    <source>
        <dbReference type="SAM" id="SignalP"/>
    </source>
</evidence>
<dbReference type="PANTHER" id="PTHR20963:SF8">
    <property type="entry name" value="MULTIPLE INOSITOL POLYPHOSPHATE PHOSPHATASE 1"/>
    <property type="match status" value="1"/>
</dbReference>
<dbReference type="Proteomes" id="UP001324115">
    <property type="component" value="Unassembled WGS sequence"/>
</dbReference>
<dbReference type="Gene3D" id="3.40.50.1240">
    <property type="entry name" value="Phosphoglycerate mutase-like"/>
    <property type="match status" value="1"/>
</dbReference>
<evidence type="ECO:0000256" key="9">
    <source>
        <dbReference type="ARBA" id="ARBA00023136"/>
    </source>
</evidence>
<feature type="disulfide bond" evidence="16">
    <location>
        <begin position="261"/>
        <end position="275"/>
    </location>
</feature>
<comment type="subcellular location">
    <subcellularLocation>
        <location evidence="1">Cell membrane</location>
    </subcellularLocation>
</comment>
<evidence type="ECO:0000313" key="19">
    <source>
        <dbReference type="EMBL" id="KAK4579584.1"/>
    </source>
</evidence>
<evidence type="ECO:0000256" key="15">
    <source>
        <dbReference type="ARBA" id="ARBA00043832"/>
    </source>
</evidence>
<feature type="disulfide bond" evidence="16">
    <location>
        <begin position="57"/>
        <end position="405"/>
    </location>
</feature>
<dbReference type="InterPro" id="IPR029033">
    <property type="entry name" value="His_PPase_superfam"/>
</dbReference>
<keyword evidence="10" id="KW-0325">Glycoprotein</keyword>
<evidence type="ECO:0000256" key="7">
    <source>
        <dbReference type="ARBA" id="ARBA00022729"/>
    </source>
</evidence>
<feature type="disulfide bond" evidence="16">
    <location>
        <begin position="429"/>
        <end position="434"/>
    </location>
</feature>
<dbReference type="GO" id="GO:0003993">
    <property type="term" value="F:acid phosphatase activity"/>
    <property type="evidence" value="ECO:0007669"/>
    <property type="project" value="TreeGrafter"/>
</dbReference>
<evidence type="ECO:0000256" key="14">
    <source>
        <dbReference type="ARBA" id="ARBA00043691"/>
    </source>
</evidence>
<name>A0AAN7EUQ2_QUERU</name>
<dbReference type="CDD" id="cd07061">
    <property type="entry name" value="HP_HAP_like"/>
    <property type="match status" value="1"/>
</dbReference>
<dbReference type="GO" id="GO:0034417">
    <property type="term" value="F:bisphosphoglycerate 3-phosphatase activity"/>
    <property type="evidence" value="ECO:0007669"/>
    <property type="project" value="UniProtKB-EC"/>
</dbReference>
<dbReference type="AlphaFoldDB" id="A0AAN7EUQ2"/>
<keyword evidence="9" id="KW-0472">Membrane</keyword>
<dbReference type="EC" id="3.1.3.80" evidence="3"/>
<organism evidence="19 20">
    <name type="scientific">Quercus rubra</name>
    <name type="common">Northern red oak</name>
    <name type="synonym">Quercus borealis</name>
    <dbReference type="NCBI Taxonomy" id="3512"/>
    <lineage>
        <taxon>Eukaryota</taxon>
        <taxon>Viridiplantae</taxon>
        <taxon>Streptophyta</taxon>
        <taxon>Embryophyta</taxon>
        <taxon>Tracheophyta</taxon>
        <taxon>Spermatophyta</taxon>
        <taxon>Magnoliopsida</taxon>
        <taxon>eudicotyledons</taxon>
        <taxon>Gunneridae</taxon>
        <taxon>Pentapetalae</taxon>
        <taxon>rosids</taxon>
        <taxon>fabids</taxon>
        <taxon>Fagales</taxon>
        <taxon>Fagaceae</taxon>
        <taxon>Quercus</taxon>
    </lineage>
</organism>
<keyword evidence="20" id="KW-1185">Reference proteome</keyword>
<evidence type="ECO:0000256" key="10">
    <source>
        <dbReference type="ARBA" id="ARBA00023180"/>
    </source>
</evidence>
<dbReference type="Pfam" id="PF00328">
    <property type="entry name" value="His_Phos_2"/>
    <property type="match status" value="1"/>
</dbReference>
<feature type="chain" id="PRO_5042971268" description="Multiple inositol polyphosphate phosphatase 1" evidence="18">
    <location>
        <begin position="22"/>
        <end position="492"/>
    </location>
</feature>
<feature type="coiled-coil region" evidence="17">
    <location>
        <begin position="74"/>
        <end position="105"/>
    </location>
</feature>
<evidence type="ECO:0000256" key="17">
    <source>
        <dbReference type="SAM" id="Coils"/>
    </source>
</evidence>
<comment type="catalytic activity">
    <reaction evidence="13">
        <text>1D-myo-inositol 1,2,4,5,6-pentakisphosphate + H2O = 1D-myo-inositol 1,2,5,6-tetrakisphosphate + phosphate</text>
        <dbReference type="Rhea" id="RHEA:77115"/>
        <dbReference type="ChEBI" id="CHEBI:15377"/>
        <dbReference type="ChEBI" id="CHEBI:43474"/>
        <dbReference type="ChEBI" id="CHEBI:57798"/>
        <dbReference type="ChEBI" id="CHEBI:195535"/>
        <dbReference type="EC" id="3.1.3.62"/>
    </reaction>
    <physiologicalReaction direction="left-to-right" evidence="13">
        <dbReference type="Rhea" id="RHEA:77116"/>
    </physiologicalReaction>
</comment>
<evidence type="ECO:0000256" key="4">
    <source>
        <dbReference type="ARBA" id="ARBA00013040"/>
    </source>
</evidence>
<feature type="signal peptide" evidence="18">
    <location>
        <begin position="1"/>
        <end position="21"/>
    </location>
</feature>
<protein>
    <recommendedName>
        <fullName evidence="5">Multiple inositol polyphosphate phosphatase 1</fullName>
        <ecNumber evidence="4">3.1.3.62</ecNumber>
        <ecNumber evidence="3">3.1.3.80</ecNumber>
    </recommendedName>
    <alternativeName>
        <fullName evidence="11">2,3-bisphosphoglycerate 3-phosphatase</fullName>
    </alternativeName>
</protein>
<dbReference type="PANTHER" id="PTHR20963">
    <property type="entry name" value="MULTIPLE INOSITOL POLYPHOSPHATE PHOSPHATASE-RELATED"/>
    <property type="match status" value="1"/>
</dbReference>
<dbReference type="EC" id="3.1.3.62" evidence="4"/>
<comment type="similarity">
    <text evidence="2">Belongs to the histidine acid phosphatase family. MINPP1 subfamily.</text>
</comment>
<evidence type="ECO:0000256" key="6">
    <source>
        <dbReference type="ARBA" id="ARBA00022475"/>
    </source>
</evidence>
<sequence length="492" mass="55877">MKRAIHFVLLLFLSLLLHSYAEEAFDVRQHFSTVTRYGAAKGIADNSIIASNIPDGCTPIHINLVARHGTRSPTKKRIKELDNLETRLEELLRDAEERKLSLQKVPSWIQGWRSPWKGKLKGGELISKGEEELYDLGIRIREKFPDLFNEEYHPDVYTIRATQIPRASASAVAFGMGLFIGTGSLGPGRHRAFAVTSESRASDLLLRFYESCENYKHFRKRQEPAVGKLKEPSLDEITSSLVSRYMLNFTRQDTSSLWFLCKQEASLLDITDQACSLFTPSEISLLEWTDDLELFILKGYGNSLNYQMGVPLLQDVLQAMEQAIKAQEEKHAPGSYEKARLRFAHAETVVPFSCLLGLFHEGSGFQQIQEEKSLEPPPKPPQQRNWRGSIVAPFAGNNMLVLYSCQANSSSKYFVQVLHNEDPIPLPGCDSDFCPFELFKENIVYHPHLKSNYNQVCMVKQEAPEQKPSKLSQFFQLFSLGNDGKQTHKDEL</sequence>
<comment type="catalytic activity">
    <reaction evidence="14">
        <text>1D-myo-inositol hexakisphosphate + H2O = 1D-myo-inositol 1,2,4,5,6-pentakisphosphate + phosphate</text>
        <dbReference type="Rhea" id="RHEA:16989"/>
        <dbReference type="ChEBI" id="CHEBI:15377"/>
        <dbReference type="ChEBI" id="CHEBI:43474"/>
        <dbReference type="ChEBI" id="CHEBI:57798"/>
        <dbReference type="ChEBI" id="CHEBI:58130"/>
        <dbReference type="EC" id="3.1.3.62"/>
    </reaction>
    <physiologicalReaction direction="left-to-right" evidence="14">
        <dbReference type="Rhea" id="RHEA:16990"/>
    </physiologicalReaction>
</comment>